<keyword evidence="2" id="KW-1185">Reference proteome</keyword>
<evidence type="ECO:0000313" key="1">
    <source>
        <dbReference type="EMBL" id="OLY77612.1"/>
    </source>
</evidence>
<accession>A0A1R0GL47</accession>
<comment type="caution">
    <text evidence="1">The sequence shown here is derived from an EMBL/GenBank/DDBJ whole genome shotgun (WGS) entry which is preliminary data.</text>
</comment>
<dbReference type="AlphaFoldDB" id="A0A1R0GL47"/>
<dbReference type="Proteomes" id="UP000187455">
    <property type="component" value="Unassembled WGS sequence"/>
</dbReference>
<reference evidence="1 2" key="1">
    <citation type="journal article" date="2016" name="Mol. Biol. Evol.">
        <title>Genome-Wide Survey of Gut Fungi (Harpellales) Reveals the First Horizontally Transferred Ubiquitin Gene from a Mosquito Host.</title>
        <authorList>
            <person name="Wang Y."/>
            <person name="White M.M."/>
            <person name="Kvist S."/>
            <person name="Moncalvo J.M."/>
        </authorList>
    </citation>
    <scope>NUCLEOTIDE SEQUENCE [LARGE SCALE GENOMIC DNA]</scope>
    <source>
        <strain evidence="1 2">ALG-7-W6</strain>
    </source>
</reference>
<proteinExistence type="predicted"/>
<organism evidence="1 2">
    <name type="scientific">Smittium mucronatum</name>
    <dbReference type="NCBI Taxonomy" id="133383"/>
    <lineage>
        <taxon>Eukaryota</taxon>
        <taxon>Fungi</taxon>
        <taxon>Fungi incertae sedis</taxon>
        <taxon>Zoopagomycota</taxon>
        <taxon>Kickxellomycotina</taxon>
        <taxon>Harpellomycetes</taxon>
        <taxon>Harpellales</taxon>
        <taxon>Legeriomycetaceae</taxon>
        <taxon>Smittium</taxon>
    </lineage>
</organism>
<name>A0A1R0GL47_9FUNG</name>
<sequence length="98" mass="11293">MIEKLYIFENITEANTTIQNSTDRGLTMGKYKRHHPSVRASIIQSVRNGDGLFNLMKFNQVPQSTARIWVYLNRIHTKNIGEELGLGLKRVKGLFLNF</sequence>
<evidence type="ECO:0000313" key="2">
    <source>
        <dbReference type="Proteomes" id="UP000187455"/>
    </source>
</evidence>
<protein>
    <submittedName>
        <fullName evidence="1">Uncharacterized protein</fullName>
    </submittedName>
</protein>
<dbReference type="EMBL" id="LSSL01007775">
    <property type="protein sequence ID" value="OLY77612.1"/>
    <property type="molecule type" value="Genomic_DNA"/>
</dbReference>
<gene>
    <name evidence="1" type="ORF">AYI68_g8354</name>
</gene>